<accession>F0EMU3</accession>
<evidence type="ECO:0000313" key="2">
    <source>
        <dbReference type="Proteomes" id="UP000004835"/>
    </source>
</evidence>
<organism evidence="1 2">
    <name type="scientific">Enterococcus casseliflavus ATCC 12755</name>
    <dbReference type="NCBI Taxonomy" id="888066"/>
    <lineage>
        <taxon>Bacteria</taxon>
        <taxon>Bacillati</taxon>
        <taxon>Bacillota</taxon>
        <taxon>Bacilli</taxon>
        <taxon>Lactobacillales</taxon>
        <taxon>Enterococcaceae</taxon>
        <taxon>Enterococcus</taxon>
    </lineage>
</organism>
<dbReference type="AlphaFoldDB" id="F0EMU3"/>
<dbReference type="HOGENOM" id="CLU_2395096_0_0_9"/>
<sequence>MIKTIDPIPISSFPFSEMLIVPIFPDIRMRLSMTKKISDESQISPSQYIPKVPKRPQFTFSIKKAAIVVNEQRRKKRCRKLKCYKYRYLKKKV</sequence>
<proteinExistence type="predicted"/>
<dbReference type="Proteomes" id="UP000004835">
    <property type="component" value="Unassembled WGS sequence"/>
</dbReference>
<evidence type="ECO:0000313" key="1">
    <source>
        <dbReference type="EMBL" id="EGC68578.1"/>
    </source>
</evidence>
<reference evidence="1 2" key="1">
    <citation type="submission" date="2011-01" db="EMBL/GenBank/DDBJ databases">
        <authorList>
            <person name="Muzny D."/>
            <person name="Qin X."/>
            <person name="Deng J."/>
            <person name="Jiang H."/>
            <person name="Liu Y."/>
            <person name="Qu J."/>
            <person name="Song X.-Z."/>
            <person name="Zhang L."/>
            <person name="Thornton R."/>
            <person name="Coyle M."/>
            <person name="Francisco L."/>
            <person name="Jackson L."/>
            <person name="Javaid M."/>
            <person name="Korchina V."/>
            <person name="Kovar C."/>
            <person name="Mata R."/>
            <person name="Mathew T."/>
            <person name="Ngo R."/>
            <person name="Nguyen L."/>
            <person name="Nguyen N."/>
            <person name="Okwuonu G."/>
            <person name="Ongeri F."/>
            <person name="Pham C."/>
            <person name="Simmons D."/>
            <person name="Wilczek-Boney K."/>
            <person name="Hale W."/>
            <person name="Jakkamsetti A."/>
            <person name="Pham P."/>
            <person name="Ruth R."/>
            <person name="San Lucas F."/>
            <person name="Warren J."/>
            <person name="Zhang J."/>
            <person name="Zhao Z."/>
            <person name="Zhou C."/>
            <person name="Zhu D."/>
            <person name="Lee S."/>
            <person name="Bess C."/>
            <person name="Blankenburg K."/>
            <person name="Forbes L."/>
            <person name="Fu Q."/>
            <person name="Gubbala S."/>
            <person name="Hirani K."/>
            <person name="Jayaseelan J.C."/>
            <person name="Lara F."/>
            <person name="Munidasa M."/>
            <person name="Palculict T."/>
            <person name="Patil S."/>
            <person name="Pu L.-L."/>
            <person name="Saada N."/>
            <person name="Tang L."/>
            <person name="Weissenberger G."/>
            <person name="Zhu Y."/>
            <person name="Hemphill L."/>
            <person name="Shang Y."/>
            <person name="Youmans B."/>
            <person name="Ayvaz T."/>
            <person name="Ross M."/>
            <person name="Santibanez J."/>
            <person name="Aqrawi P."/>
            <person name="Gross S."/>
            <person name="Joshi V."/>
            <person name="Fowler G."/>
            <person name="Nazareth L."/>
            <person name="Reid J."/>
            <person name="Worley K."/>
            <person name="Petrosino J."/>
            <person name="Highlander S."/>
            <person name="Gibbs R."/>
        </authorList>
    </citation>
    <scope>NUCLEOTIDE SEQUENCE [LARGE SCALE GENOMIC DNA]</scope>
    <source>
        <strain evidence="1 2">ATCC 12755</strain>
    </source>
</reference>
<comment type="caution">
    <text evidence="1">The sequence shown here is derived from an EMBL/GenBank/DDBJ whole genome shotgun (WGS) entry which is preliminary data.</text>
</comment>
<dbReference type="EMBL" id="AEWT01000026">
    <property type="protein sequence ID" value="EGC68578.1"/>
    <property type="molecule type" value="Genomic_DNA"/>
</dbReference>
<gene>
    <name evidence="1" type="ORF">HMPREF9087_2567</name>
</gene>
<name>F0EMU3_ENTCA</name>
<protein>
    <submittedName>
        <fullName evidence="1">Uncharacterized protein</fullName>
    </submittedName>
</protein>